<keyword evidence="8" id="KW-0175">Coiled coil</keyword>
<name>A0A139N8C2_9STRE</name>
<evidence type="ECO:0000313" key="10">
    <source>
        <dbReference type="EMBL" id="KXT72024.1"/>
    </source>
</evidence>
<dbReference type="EC" id="4.2.2.29" evidence="7"/>
<organism evidence="10 11">
    <name type="scientific">Streptococcus gallolyticus</name>
    <dbReference type="NCBI Taxonomy" id="315405"/>
    <lineage>
        <taxon>Bacteria</taxon>
        <taxon>Bacillati</taxon>
        <taxon>Bacillota</taxon>
        <taxon>Bacilli</taxon>
        <taxon>Lactobacillales</taxon>
        <taxon>Streptococcaceae</taxon>
        <taxon>Streptococcus</taxon>
    </lineage>
</organism>
<dbReference type="InterPro" id="IPR003770">
    <property type="entry name" value="MLTG-like"/>
</dbReference>
<keyword evidence="1 7" id="KW-1003">Cell membrane</keyword>
<protein>
    <recommendedName>
        <fullName evidence="7">Endolytic murein transglycosylase</fullName>
        <ecNumber evidence="7">4.2.2.29</ecNumber>
    </recommendedName>
    <alternativeName>
        <fullName evidence="7">Peptidoglycan lytic transglycosylase</fullName>
    </alternativeName>
    <alternativeName>
        <fullName evidence="7">Peptidoglycan polymerization terminase</fullName>
    </alternativeName>
</protein>
<keyword evidence="5 7" id="KW-0456">Lyase</keyword>
<reference evidence="10 11" key="1">
    <citation type="submission" date="2016-01" db="EMBL/GenBank/DDBJ databases">
        <title>Highly variable Streptococcus oralis are common among viridans streptococci isolated from primates.</title>
        <authorList>
            <person name="Denapaite D."/>
            <person name="Rieger M."/>
            <person name="Koendgen S."/>
            <person name="Brueckner R."/>
            <person name="Ochigava I."/>
            <person name="Kappeler P."/>
            <person name="Maetz-Rensing K."/>
            <person name="Leendertz F."/>
            <person name="Hakenbeck R."/>
        </authorList>
    </citation>
    <scope>NUCLEOTIDE SEQUENCE [LARGE SCALE GENOMIC DNA]</scope>
    <source>
        <strain evidence="10 11">DD02</strain>
    </source>
</reference>
<feature type="site" description="Important for catalytic activity" evidence="7">
    <location>
        <position position="449"/>
    </location>
</feature>
<dbReference type="Gene3D" id="3.30.160.60">
    <property type="entry name" value="Classic Zinc Finger"/>
    <property type="match status" value="1"/>
</dbReference>
<dbReference type="GO" id="GO:0009252">
    <property type="term" value="P:peptidoglycan biosynthetic process"/>
    <property type="evidence" value="ECO:0007669"/>
    <property type="project" value="UniProtKB-UniRule"/>
</dbReference>
<evidence type="ECO:0000256" key="3">
    <source>
        <dbReference type="ARBA" id="ARBA00022989"/>
    </source>
</evidence>
<dbReference type="Pfam" id="PF02618">
    <property type="entry name" value="YceG"/>
    <property type="match status" value="1"/>
</dbReference>
<comment type="caution">
    <text evidence="10">The sequence shown here is derived from an EMBL/GenBank/DDBJ whole genome shotgun (WGS) entry which is preliminary data.</text>
</comment>
<comment type="similarity">
    <text evidence="7">Belongs to the transglycosylase MltG family.</text>
</comment>
<comment type="function">
    <text evidence="7">Functions as a peptidoglycan terminase that cleaves nascent peptidoglycan strands endolytically to terminate their elongation.</text>
</comment>
<dbReference type="AlphaFoldDB" id="A0A139N8C2"/>
<dbReference type="HAMAP" id="MF_02065">
    <property type="entry name" value="MltG"/>
    <property type="match status" value="1"/>
</dbReference>
<feature type="region of interest" description="Disordered" evidence="9">
    <location>
        <begin position="110"/>
        <end position="129"/>
    </location>
</feature>
<evidence type="ECO:0000256" key="4">
    <source>
        <dbReference type="ARBA" id="ARBA00023136"/>
    </source>
</evidence>
<evidence type="ECO:0000256" key="6">
    <source>
        <dbReference type="ARBA" id="ARBA00023316"/>
    </source>
</evidence>
<comment type="subcellular location">
    <subcellularLocation>
        <location evidence="7">Cell membrane</location>
        <topology evidence="7">Single-pass membrane protein</topology>
    </subcellularLocation>
</comment>
<proteinExistence type="inferred from homology"/>
<evidence type="ECO:0000256" key="8">
    <source>
        <dbReference type="SAM" id="Coils"/>
    </source>
</evidence>
<dbReference type="GO" id="GO:0008932">
    <property type="term" value="F:lytic endotransglycosylase activity"/>
    <property type="evidence" value="ECO:0007669"/>
    <property type="project" value="UniProtKB-UniRule"/>
</dbReference>
<keyword evidence="2 7" id="KW-0812">Transmembrane</keyword>
<sequence>MTEFNDDKPKTQKEKSFKEQILAELEEANRLRKQHDLELQQKEKEAEEFARKTAELMAEYEAEERKERQEAEIREEKRRLEEKAQTALAENQIETTVDDKEINDVLRNINQTFNPNGSDSEDNAENEQESYLVRATDGVGFAGIPDIPDDITSDDSQVADSDMQAEENVQAEESAANSSAETNTDLEKNVGTKRKRKRQKTDSLARRIALFLITAIIIALLATGFFVYRYVDSAVGALDSTSTEYVTVEIPEGSGNKYIGQILEKAGVIKSATVFNYYTKFKNYSNFQSGYYNLQASMDLEEICKLLKQGGTAEPEEPSLGKILVTEGYTIKQISEAVTKNTVDDDSSTPFTADDFLSVVQDESFISKMVEKYPKLLANLPSADEATYQLEGYLFPATYSYYEDTTMEDLVEQMISTMDSYMSSYYDTISEKGMTVNEVLTLASLVEKEGSTDDDRRNIASVFYNRLNANMALQSNIAILYAMGKLGEETTLSADASIDTSIDSPYNVYTNTGLMPGPVDSPSLSAIEATVNPASTDYYYFVADVNTGTVYYAETYEDHEANVEKYVNSQLDE</sequence>
<evidence type="ECO:0000256" key="7">
    <source>
        <dbReference type="HAMAP-Rule" id="MF_02065"/>
    </source>
</evidence>
<evidence type="ECO:0000256" key="5">
    <source>
        <dbReference type="ARBA" id="ARBA00023239"/>
    </source>
</evidence>
<feature type="coiled-coil region" evidence="8">
    <location>
        <begin position="18"/>
        <end position="90"/>
    </location>
</feature>
<feature type="transmembrane region" description="Helical" evidence="7">
    <location>
        <begin position="204"/>
        <end position="228"/>
    </location>
</feature>
<comment type="catalytic activity">
    <reaction evidence="7">
        <text>a peptidoglycan chain = a peptidoglycan chain with N-acetyl-1,6-anhydromuramyl-[peptide] at the reducing end + a peptidoglycan chain with N-acetylglucosamine at the non-reducing end.</text>
        <dbReference type="EC" id="4.2.2.29"/>
    </reaction>
</comment>
<gene>
    <name evidence="7" type="primary">mltG</name>
    <name evidence="10" type="ORF">SGADD02_00635</name>
</gene>
<dbReference type="GO" id="GO:0071555">
    <property type="term" value="P:cell wall organization"/>
    <property type="evidence" value="ECO:0007669"/>
    <property type="project" value="UniProtKB-KW"/>
</dbReference>
<keyword evidence="6 7" id="KW-0961">Cell wall biogenesis/degradation</keyword>
<accession>A0A139N8C2</accession>
<evidence type="ECO:0000313" key="11">
    <source>
        <dbReference type="Proteomes" id="UP000070198"/>
    </source>
</evidence>
<keyword evidence="4 7" id="KW-0472">Membrane</keyword>
<dbReference type="EMBL" id="LQOF01000085">
    <property type="protein sequence ID" value="KXT72024.1"/>
    <property type="molecule type" value="Genomic_DNA"/>
</dbReference>
<dbReference type="CDD" id="cd08010">
    <property type="entry name" value="MltG_like"/>
    <property type="match status" value="1"/>
</dbReference>
<dbReference type="PATRIC" id="fig|315405.11.peg.718"/>
<feature type="compositionally biased region" description="Acidic residues" evidence="9">
    <location>
        <begin position="119"/>
        <end position="128"/>
    </location>
</feature>
<dbReference type="Gene3D" id="3.30.1490.480">
    <property type="entry name" value="Endolytic murein transglycosylase"/>
    <property type="match status" value="1"/>
</dbReference>
<dbReference type="Proteomes" id="UP000070198">
    <property type="component" value="Unassembled WGS sequence"/>
</dbReference>
<dbReference type="PANTHER" id="PTHR30518">
    <property type="entry name" value="ENDOLYTIC MUREIN TRANSGLYCOSYLASE"/>
    <property type="match status" value="1"/>
</dbReference>
<dbReference type="GO" id="GO:0005886">
    <property type="term" value="C:plasma membrane"/>
    <property type="evidence" value="ECO:0007669"/>
    <property type="project" value="UniProtKB-SubCell"/>
</dbReference>
<evidence type="ECO:0000256" key="1">
    <source>
        <dbReference type="ARBA" id="ARBA00022475"/>
    </source>
</evidence>
<keyword evidence="3 7" id="KW-1133">Transmembrane helix</keyword>
<dbReference type="NCBIfam" id="TIGR00247">
    <property type="entry name" value="endolytic transglycosylase MltG"/>
    <property type="match status" value="1"/>
</dbReference>
<dbReference type="RefSeq" id="WP_061458367.1">
    <property type="nucleotide sequence ID" value="NZ_KQ968745.1"/>
</dbReference>
<evidence type="ECO:0000256" key="2">
    <source>
        <dbReference type="ARBA" id="ARBA00022692"/>
    </source>
</evidence>
<evidence type="ECO:0000256" key="9">
    <source>
        <dbReference type="SAM" id="MobiDB-lite"/>
    </source>
</evidence>
<feature type="compositionally biased region" description="Low complexity" evidence="9">
    <location>
        <begin position="166"/>
        <end position="181"/>
    </location>
</feature>
<feature type="region of interest" description="Disordered" evidence="9">
    <location>
        <begin position="143"/>
        <end position="198"/>
    </location>
</feature>
<dbReference type="PANTHER" id="PTHR30518:SF2">
    <property type="entry name" value="ENDOLYTIC MUREIN TRANSGLYCOSYLASE"/>
    <property type="match status" value="1"/>
</dbReference>